<keyword evidence="15" id="KW-0342">GTP-binding</keyword>
<dbReference type="EMBL" id="JADQTO010000034">
    <property type="protein sequence ID" value="MBG0568121.1"/>
    <property type="molecule type" value="Genomic_DNA"/>
</dbReference>
<comment type="catalytic activity">
    <reaction evidence="2">
        <text>adenosylcob(III)inamide phosphate + GTP + H(+) = adenosylcob(III)inamide-GDP + diphosphate</text>
        <dbReference type="Rhea" id="RHEA:22712"/>
        <dbReference type="ChEBI" id="CHEBI:15378"/>
        <dbReference type="ChEBI" id="CHEBI:33019"/>
        <dbReference type="ChEBI" id="CHEBI:37565"/>
        <dbReference type="ChEBI" id="CHEBI:58502"/>
        <dbReference type="ChEBI" id="CHEBI:60487"/>
        <dbReference type="EC" id="2.7.7.62"/>
    </reaction>
</comment>
<evidence type="ECO:0000256" key="1">
    <source>
        <dbReference type="ARBA" id="ARBA00000312"/>
    </source>
</evidence>
<dbReference type="EC" id="2.7.7.62" evidence="9"/>
<evidence type="ECO:0000256" key="7">
    <source>
        <dbReference type="ARBA" id="ARBA00007490"/>
    </source>
</evidence>
<dbReference type="EC" id="2.7.1.156" evidence="8"/>
<dbReference type="Gene3D" id="3.40.50.10210">
    <property type="match status" value="1"/>
</dbReference>
<evidence type="ECO:0000256" key="9">
    <source>
        <dbReference type="ARBA" id="ARBA00012523"/>
    </source>
</evidence>
<dbReference type="NCBIfam" id="NF004469">
    <property type="entry name" value="PRK05800.1"/>
    <property type="match status" value="1"/>
</dbReference>
<evidence type="ECO:0000256" key="3">
    <source>
        <dbReference type="ARBA" id="ARBA00001522"/>
    </source>
</evidence>
<evidence type="ECO:0000256" key="2">
    <source>
        <dbReference type="ARBA" id="ARBA00000711"/>
    </source>
</evidence>
<keyword evidence="12" id="KW-0547">Nucleotide-binding</keyword>
<feature type="region of interest" description="Disordered" evidence="18">
    <location>
        <begin position="185"/>
        <end position="210"/>
    </location>
</feature>
<dbReference type="Proteomes" id="UP000598146">
    <property type="component" value="Unassembled WGS sequence"/>
</dbReference>
<keyword evidence="19" id="KW-0548">Nucleotidyltransferase</keyword>
<evidence type="ECO:0000256" key="11">
    <source>
        <dbReference type="ARBA" id="ARBA00022679"/>
    </source>
</evidence>
<reference evidence="19" key="1">
    <citation type="submission" date="2020-11" db="EMBL/GenBank/DDBJ databases">
        <title>Isolation and identification of active actinomycetes.</title>
        <authorList>
            <person name="Sun X."/>
        </authorList>
    </citation>
    <scope>NUCLEOTIDE SEQUENCE</scope>
    <source>
        <strain evidence="19">NEAU-A11</strain>
    </source>
</reference>
<evidence type="ECO:0000313" key="20">
    <source>
        <dbReference type="Proteomes" id="UP000598146"/>
    </source>
</evidence>
<dbReference type="RefSeq" id="WP_196419892.1">
    <property type="nucleotide sequence ID" value="NZ_JADQTO010000034.1"/>
</dbReference>
<dbReference type="GO" id="GO:0008939">
    <property type="term" value="F:nicotinate-nucleotide-dimethylbenzimidazole phosphoribosyltransferase activity"/>
    <property type="evidence" value="ECO:0007669"/>
    <property type="project" value="InterPro"/>
</dbReference>
<evidence type="ECO:0000256" key="8">
    <source>
        <dbReference type="ARBA" id="ARBA00012016"/>
    </source>
</evidence>
<accession>A0A931CKK1</accession>
<organism evidence="19 20">
    <name type="scientific">Actinoplanes aureus</name>
    <dbReference type="NCBI Taxonomy" id="2792083"/>
    <lineage>
        <taxon>Bacteria</taxon>
        <taxon>Bacillati</taxon>
        <taxon>Actinomycetota</taxon>
        <taxon>Actinomycetes</taxon>
        <taxon>Micromonosporales</taxon>
        <taxon>Micromonosporaceae</taxon>
        <taxon>Actinoplanes</taxon>
    </lineage>
</organism>
<name>A0A931CKK1_9ACTN</name>
<keyword evidence="10" id="KW-0169">Cobalamin biosynthesis</keyword>
<evidence type="ECO:0000256" key="4">
    <source>
        <dbReference type="ARBA" id="ARBA00003889"/>
    </source>
</evidence>
<evidence type="ECO:0000256" key="18">
    <source>
        <dbReference type="SAM" id="MobiDB-lite"/>
    </source>
</evidence>
<dbReference type="Pfam" id="PF02277">
    <property type="entry name" value="DBI_PRT"/>
    <property type="match status" value="1"/>
</dbReference>
<evidence type="ECO:0000256" key="13">
    <source>
        <dbReference type="ARBA" id="ARBA00022777"/>
    </source>
</evidence>
<sequence length="622" mass="63611">MSEDRWNTVLVLGGIRSGKSAFAEALVADAPSVRYVATAVGGEDDPEWRDRIEAHQRRRPQSWSTEETAGDPARLTALLTEAKPDDTLLIDDLGGWVASVLDPARQPQDDEAEVTALAGAVRACPARLVLVSPEVGLSLVPVTPVGRAFADALGTTNQALAEACDSVALVVAGQPTWLKRTAPVARETASPSRQPAVLSPAPPAVAAPPPPPVLTPDTTAEPTVVLPAAPAPEPVRADVLTESTMTLPLVASGLTEIKPGMDLPMPSSDAGPDARERLTGIDLPGAGLGPLAEAIEFAAATQDTTTPRSWDSVRLVLIAGRHGGGAAAGTDPFDVERRVAEAEAGTGLLGRLAGQVGADIAVLRATEAGAMEDGPVTDEATVEAALRDGWRLADAAADAGRDAILLAGLGTGVEAVATAVLAATTGAEPVAMLPRVMLPGGRFDDNAWMVRCAAVRDAMHRIRQEPRGATDVLRELGGPDLAVATGVLLGAAARRIPVLLDGPLGIAAGLVARDLAAQTRHWCVLPEAGTLALVKQGADVLGLAPVLEIGLDLGEGANALTVLPVLRTAVGLLSALPVHPALLAEHGDAGLSDEAEPVADDEAEPDSETADDEAEPGERAGA</sequence>
<proteinExistence type="inferred from homology"/>
<dbReference type="GO" id="GO:0005525">
    <property type="term" value="F:GTP binding"/>
    <property type="evidence" value="ECO:0007669"/>
    <property type="project" value="UniProtKB-KW"/>
</dbReference>
<dbReference type="GO" id="GO:0009236">
    <property type="term" value="P:cobalamin biosynthetic process"/>
    <property type="evidence" value="ECO:0007669"/>
    <property type="project" value="UniProtKB-KW"/>
</dbReference>
<dbReference type="AlphaFoldDB" id="A0A931CKK1"/>
<dbReference type="InterPro" id="IPR003200">
    <property type="entry name" value="Nict_dMeBzImd_PRibTrfase"/>
</dbReference>
<feature type="compositionally biased region" description="Pro residues" evidence="18">
    <location>
        <begin position="200"/>
        <end position="210"/>
    </location>
</feature>
<evidence type="ECO:0000256" key="12">
    <source>
        <dbReference type="ARBA" id="ARBA00022741"/>
    </source>
</evidence>
<gene>
    <name evidence="19" type="primary">cobU</name>
    <name evidence="19" type="ORF">I4J89_42490</name>
</gene>
<protein>
    <recommendedName>
        <fullName evidence="16">Adenosylcobinamide kinase</fullName>
        <ecNumber evidence="8">2.7.1.156</ecNumber>
        <ecNumber evidence="9">2.7.7.62</ecNumber>
    </recommendedName>
    <alternativeName>
        <fullName evidence="17">Adenosylcobinamide-phosphate guanylyltransferase</fullName>
    </alternativeName>
</protein>
<keyword evidence="11 19" id="KW-0808">Transferase</keyword>
<comment type="function">
    <text evidence="4">Catalyzes ATP-dependent phosphorylation of adenosylcobinamide and addition of GMP to adenosylcobinamide phosphate.</text>
</comment>
<comment type="catalytic activity">
    <reaction evidence="1">
        <text>adenosylcob(III)inamide + ATP = adenosylcob(III)inamide phosphate + ADP + H(+)</text>
        <dbReference type="Rhea" id="RHEA:15769"/>
        <dbReference type="ChEBI" id="CHEBI:2480"/>
        <dbReference type="ChEBI" id="CHEBI:15378"/>
        <dbReference type="ChEBI" id="CHEBI:30616"/>
        <dbReference type="ChEBI" id="CHEBI:58502"/>
        <dbReference type="ChEBI" id="CHEBI:456216"/>
        <dbReference type="EC" id="2.7.1.156"/>
    </reaction>
</comment>
<evidence type="ECO:0000256" key="15">
    <source>
        <dbReference type="ARBA" id="ARBA00023134"/>
    </source>
</evidence>
<comment type="pathway">
    <text evidence="6">Cofactor biosynthesis; adenosylcobalamin biosynthesis; adenosylcobalamin from cob(II)yrinate a,c-diamide: step 5/7.</text>
</comment>
<feature type="compositionally biased region" description="Acidic residues" evidence="18">
    <location>
        <begin position="591"/>
        <end position="615"/>
    </location>
</feature>
<evidence type="ECO:0000256" key="6">
    <source>
        <dbReference type="ARBA" id="ARBA00005159"/>
    </source>
</evidence>
<evidence type="ECO:0000256" key="14">
    <source>
        <dbReference type="ARBA" id="ARBA00022840"/>
    </source>
</evidence>
<evidence type="ECO:0000256" key="10">
    <source>
        <dbReference type="ARBA" id="ARBA00022573"/>
    </source>
</evidence>
<dbReference type="Gene3D" id="3.40.50.300">
    <property type="entry name" value="P-loop containing nucleotide triphosphate hydrolases"/>
    <property type="match status" value="1"/>
</dbReference>
<keyword evidence="14" id="KW-0067">ATP-binding</keyword>
<dbReference type="GO" id="GO:0008820">
    <property type="term" value="F:cobinamide phosphate guanylyltransferase activity"/>
    <property type="evidence" value="ECO:0007669"/>
    <property type="project" value="UniProtKB-EC"/>
</dbReference>
<comment type="catalytic activity">
    <reaction evidence="3">
        <text>adenosylcob(III)inamide + GTP = adenosylcob(III)inamide phosphate + GDP + H(+)</text>
        <dbReference type="Rhea" id="RHEA:15765"/>
        <dbReference type="ChEBI" id="CHEBI:2480"/>
        <dbReference type="ChEBI" id="CHEBI:15378"/>
        <dbReference type="ChEBI" id="CHEBI:37565"/>
        <dbReference type="ChEBI" id="CHEBI:58189"/>
        <dbReference type="ChEBI" id="CHEBI:58502"/>
        <dbReference type="EC" id="2.7.1.156"/>
    </reaction>
</comment>
<dbReference type="SUPFAM" id="SSF52733">
    <property type="entry name" value="Nicotinate mononucleotide:5,6-dimethylbenzimidazole phosphoribosyltransferase (CobT)"/>
    <property type="match status" value="1"/>
</dbReference>
<dbReference type="PANTHER" id="PTHR34848:SF1">
    <property type="entry name" value="BIFUNCTIONAL ADENOSYLCOBALAMIN BIOSYNTHESIS PROTEIN COBU"/>
    <property type="match status" value="1"/>
</dbReference>
<comment type="caution">
    <text evidence="19">The sequence shown here is derived from an EMBL/GenBank/DDBJ whole genome shotgun (WGS) entry which is preliminary data.</text>
</comment>
<comment type="pathway">
    <text evidence="5">Cofactor biosynthesis; adenosylcobalamin biosynthesis; adenosylcobalamin from cob(II)yrinate a,c-diamide: step 6/7.</text>
</comment>
<dbReference type="Pfam" id="PF02283">
    <property type="entry name" value="CobU"/>
    <property type="match status" value="1"/>
</dbReference>
<dbReference type="CDD" id="cd00544">
    <property type="entry name" value="CobU"/>
    <property type="match status" value="1"/>
</dbReference>
<evidence type="ECO:0000256" key="16">
    <source>
        <dbReference type="ARBA" id="ARBA00029570"/>
    </source>
</evidence>
<dbReference type="SUPFAM" id="SSF52540">
    <property type="entry name" value="P-loop containing nucleoside triphosphate hydrolases"/>
    <property type="match status" value="1"/>
</dbReference>
<dbReference type="InterPro" id="IPR003203">
    <property type="entry name" value="CobU/CobP"/>
</dbReference>
<evidence type="ECO:0000313" key="19">
    <source>
        <dbReference type="EMBL" id="MBG0568121.1"/>
    </source>
</evidence>
<dbReference type="GO" id="GO:0043752">
    <property type="term" value="F:adenosylcobinamide kinase activity"/>
    <property type="evidence" value="ECO:0007669"/>
    <property type="project" value="UniProtKB-EC"/>
</dbReference>
<keyword evidence="13 19" id="KW-0418">Kinase</keyword>
<evidence type="ECO:0000256" key="5">
    <source>
        <dbReference type="ARBA" id="ARBA00004692"/>
    </source>
</evidence>
<dbReference type="PANTHER" id="PTHR34848">
    <property type="match status" value="1"/>
</dbReference>
<dbReference type="InterPro" id="IPR027417">
    <property type="entry name" value="P-loop_NTPase"/>
</dbReference>
<dbReference type="InterPro" id="IPR036087">
    <property type="entry name" value="Nict_dMeBzImd_PRibTrfase_sf"/>
</dbReference>
<keyword evidence="20" id="KW-1185">Reference proteome</keyword>
<evidence type="ECO:0000256" key="17">
    <source>
        <dbReference type="ARBA" id="ARBA00030571"/>
    </source>
</evidence>
<comment type="similarity">
    <text evidence="7">Belongs to the CobU/CobP family.</text>
</comment>
<dbReference type="GO" id="GO:0005524">
    <property type="term" value="F:ATP binding"/>
    <property type="evidence" value="ECO:0007669"/>
    <property type="project" value="UniProtKB-KW"/>
</dbReference>
<feature type="region of interest" description="Disordered" evidence="18">
    <location>
        <begin position="588"/>
        <end position="622"/>
    </location>
</feature>